<dbReference type="AlphaFoldDB" id="L0ABQ0"/>
<sequence length="67" mass="7946">MIKSQKIKFIELKENYKLLNCKNEECLEYCKENKEIIIIMPASKMWIIGDRLPKDCIIIGEGDKIWV</sequence>
<dbReference type="STRING" id="1056495.Calag_1132"/>
<proteinExistence type="predicted"/>
<dbReference type="RefSeq" id="WP_015232751.1">
    <property type="nucleotide sequence ID" value="NC_019791.1"/>
</dbReference>
<dbReference type="EMBL" id="CP003378">
    <property type="protein sequence ID" value="AFZ70854.1"/>
    <property type="molecule type" value="Genomic_DNA"/>
</dbReference>
<organism evidence="1 2">
    <name type="scientific">Caldisphaera lagunensis (strain DSM 15908 / JCM 11604 / ANMR 0165 / IC-154)</name>
    <dbReference type="NCBI Taxonomy" id="1056495"/>
    <lineage>
        <taxon>Archaea</taxon>
        <taxon>Thermoproteota</taxon>
        <taxon>Thermoprotei</taxon>
        <taxon>Acidilobales</taxon>
        <taxon>Caldisphaeraceae</taxon>
        <taxon>Caldisphaera</taxon>
    </lineage>
</organism>
<protein>
    <submittedName>
        <fullName evidence="1">Uncharacterized protein</fullName>
    </submittedName>
</protein>
<dbReference type="GeneID" id="14212392"/>
<evidence type="ECO:0000313" key="1">
    <source>
        <dbReference type="EMBL" id="AFZ70854.1"/>
    </source>
</evidence>
<accession>L0ABQ0</accession>
<dbReference type="InParanoid" id="L0ABQ0"/>
<dbReference type="HOGENOM" id="CLU_2802006_0_0_2"/>
<evidence type="ECO:0000313" key="2">
    <source>
        <dbReference type="Proteomes" id="UP000010469"/>
    </source>
</evidence>
<keyword evidence="2" id="KW-1185">Reference proteome</keyword>
<dbReference type="KEGG" id="clg:Calag_1132"/>
<name>L0ABQ0_CALLD</name>
<gene>
    <name evidence="1" type="ordered locus">Calag_1132</name>
</gene>
<dbReference type="Proteomes" id="UP000010469">
    <property type="component" value="Chromosome"/>
</dbReference>
<reference evidence="2" key="1">
    <citation type="submission" date="2012-03" db="EMBL/GenBank/DDBJ databases">
        <title>Complete genome of Caldisphaera lagunensis DSM 15908.</title>
        <authorList>
            <person name="Lucas S."/>
            <person name="Copeland A."/>
            <person name="Lapidus A."/>
            <person name="Glavina del Rio T."/>
            <person name="Dalin E."/>
            <person name="Tice H."/>
            <person name="Bruce D."/>
            <person name="Goodwin L."/>
            <person name="Pitluck S."/>
            <person name="Peters L."/>
            <person name="Mikhailova N."/>
            <person name="Teshima H."/>
            <person name="Kyrpides N."/>
            <person name="Mavromatis K."/>
            <person name="Ivanova N."/>
            <person name="Brettin T."/>
            <person name="Detter J.C."/>
            <person name="Han C."/>
            <person name="Larimer F."/>
            <person name="Land M."/>
            <person name="Hauser L."/>
            <person name="Markowitz V."/>
            <person name="Cheng J.-F."/>
            <person name="Hugenholtz P."/>
            <person name="Woyke T."/>
            <person name="Wu D."/>
            <person name="Spring S."/>
            <person name="Schroeder M."/>
            <person name="Brambilla E."/>
            <person name="Klenk H.-P."/>
            <person name="Eisen J.A."/>
        </authorList>
    </citation>
    <scope>NUCLEOTIDE SEQUENCE [LARGE SCALE GENOMIC DNA]</scope>
    <source>
        <strain evidence="2">DSM 15908 / JCM 11604 / IC-154</strain>
    </source>
</reference>